<keyword evidence="2" id="KW-0479">Metal-binding</keyword>
<feature type="domain" description="Zn(2)-C6 fungal-type" evidence="9">
    <location>
        <begin position="74"/>
        <end position="107"/>
    </location>
</feature>
<keyword evidence="4" id="KW-0805">Transcription regulation</keyword>
<dbReference type="EMBL" id="JAHUZD010000070">
    <property type="protein sequence ID" value="KAI3405022.2"/>
    <property type="molecule type" value="Genomic_DNA"/>
</dbReference>
<dbReference type="GO" id="GO:0008270">
    <property type="term" value="F:zinc ion binding"/>
    <property type="evidence" value="ECO:0007669"/>
    <property type="project" value="InterPro"/>
</dbReference>
<feature type="compositionally biased region" description="Basic and acidic residues" evidence="8">
    <location>
        <begin position="19"/>
        <end position="35"/>
    </location>
</feature>
<evidence type="ECO:0000313" key="10">
    <source>
        <dbReference type="EMBL" id="KAI3405022.2"/>
    </source>
</evidence>
<protein>
    <recommendedName>
        <fullName evidence="9">Zn(2)-C6 fungal-type domain-containing protein</fullName>
    </recommendedName>
</protein>
<proteinExistence type="predicted"/>
<dbReference type="InterPro" id="IPR036864">
    <property type="entry name" value="Zn2-C6_fun-type_DNA-bd_sf"/>
</dbReference>
<dbReference type="InterPro" id="IPR001138">
    <property type="entry name" value="Zn2Cys6_DnaBD"/>
</dbReference>
<evidence type="ECO:0000259" key="9">
    <source>
        <dbReference type="PROSITE" id="PS50048"/>
    </source>
</evidence>
<dbReference type="Gene3D" id="4.10.240.10">
    <property type="entry name" value="Zn(2)-C6 fungal-type DNA-binding domain"/>
    <property type="match status" value="1"/>
</dbReference>
<evidence type="ECO:0000256" key="6">
    <source>
        <dbReference type="ARBA" id="ARBA00023163"/>
    </source>
</evidence>
<organism evidence="10 11">
    <name type="scientific">Candida oxycetoniae</name>
    <dbReference type="NCBI Taxonomy" id="497107"/>
    <lineage>
        <taxon>Eukaryota</taxon>
        <taxon>Fungi</taxon>
        <taxon>Dikarya</taxon>
        <taxon>Ascomycota</taxon>
        <taxon>Saccharomycotina</taxon>
        <taxon>Pichiomycetes</taxon>
        <taxon>Debaryomycetaceae</taxon>
        <taxon>Candida/Lodderomyces clade</taxon>
        <taxon>Candida</taxon>
    </lineage>
</organism>
<keyword evidence="5" id="KW-0238">DNA-binding</keyword>
<feature type="region of interest" description="Disordered" evidence="8">
    <location>
        <begin position="1"/>
        <end position="63"/>
    </location>
</feature>
<name>A0AAI9SYD0_9ASCO</name>
<evidence type="ECO:0000256" key="3">
    <source>
        <dbReference type="ARBA" id="ARBA00022833"/>
    </source>
</evidence>
<keyword evidence="7" id="KW-0539">Nucleus</keyword>
<evidence type="ECO:0000256" key="1">
    <source>
        <dbReference type="ARBA" id="ARBA00004123"/>
    </source>
</evidence>
<feature type="compositionally biased region" description="Polar residues" evidence="8">
    <location>
        <begin position="52"/>
        <end position="61"/>
    </location>
</feature>
<dbReference type="RefSeq" id="XP_049180767.1">
    <property type="nucleotide sequence ID" value="XM_049323390.1"/>
</dbReference>
<evidence type="ECO:0000256" key="8">
    <source>
        <dbReference type="SAM" id="MobiDB-lite"/>
    </source>
</evidence>
<dbReference type="GeneID" id="73379804"/>
<evidence type="ECO:0000256" key="2">
    <source>
        <dbReference type="ARBA" id="ARBA00022723"/>
    </source>
</evidence>
<keyword evidence="3" id="KW-0862">Zinc</keyword>
<keyword evidence="6" id="KW-0804">Transcription</keyword>
<dbReference type="SUPFAM" id="SSF57701">
    <property type="entry name" value="Zn2/Cys6 DNA-binding domain"/>
    <property type="match status" value="1"/>
</dbReference>
<dbReference type="AlphaFoldDB" id="A0AAI9SYD0"/>
<dbReference type="GO" id="GO:0005634">
    <property type="term" value="C:nucleus"/>
    <property type="evidence" value="ECO:0007669"/>
    <property type="project" value="UniProtKB-SubCell"/>
</dbReference>
<accession>A0AAI9SYD0</accession>
<dbReference type="PANTHER" id="PTHR31845">
    <property type="entry name" value="FINGER DOMAIN PROTEIN, PUTATIVE-RELATED"/>
    <property type="match status" value="1"/>
</dbReference>
<reference evidence="10" key="1">
    <citation type="journal article" date="2022" name="DNA Res.">
        <title>Genome analysis of five recently described species of the CUG-Ser clade uncovers Candida theae as a new hybrid lineage with pathogenic potential in the Candida parapsilosis species complex.</title>
        <authorList>
            <person name="Mixao V."/>
            <person name="Del Olmo V."/>
            <person name="Hegedusova E."/>
            <person name="Saus E."/>
            <person name="Pryszcz L."/>
            <person name="Cillingova A."/>
            <person name="Nosek J."/>
            <person name="Gabaldon T."/>
        </authorList>
    </citation>
    <scope>NUCLEOTIDE SEQUENCE</scope>
    <source>
        <strain evidence="10">CBS 10844</strain>
    </source>
</reference>
<dbReference type="Proteomes" id="UP001202479">
    <property type="component" value="Unassembled WGS sequence"/>
</dbReference>
<dbReference type="PANTHER" id="PTHR31845:SF34">
    <property type="entry name" value="TRANSCRIPTIONAL ACTIVATOR OF PROTEASES PRTT"/>
    <property type="match status" value="1"/>
</dbReference>
<feature type="compositionally biased region" description="Polar residues" evidence="8">
    <location>
        <begin position="1"/>
        <end position="16"/>
    </location>
</feature>
<dbReference type="InterPro" id="IPR051089">
    <property type="entry name" value="prtT"/>
</dbReference>
<sequence length="691" mass="77867">MSISSCANSESVTENGDSPDLKQPRDVSSNLHEETSSSLDQPPTKRKRQAKSSKSNDNVSVTRRLAQASRTLRACDLCRKQKTRCFRSPENPNACLRCQFVHKTCSFEVEAEVDAENGEIGTNVNSSTSSQKNREHKLDLILSGVYKLIRIAEKTNLETVDTDVHNSDTQLLLDVASSMQSEGGSGGGEEEETIVSIDDIDSSAPNFQSGSTTSITSPFSILKYATLTKPASYQPTPIMKLFTLSSQQQSQDNLVDLGILTEHEAIALMDDFRRNYGRWVSFPINLSTQILVLDLKQRSPLLLATCCCLTLRYISLNDEAAVWKFHQLSKILIRHLNQSLSMITCFSSSEYGFVEFLQSLVVLSIYSTSLSALVASIAKIKHDSELMEFNLDPWQISSVGITAFLTKSTFQLFRTSDGANEQTRQNNGSYGTLTLLRIYNHLCLVHIINSVFSGRMAVVDDSRVKYCSSVLSLFDATNFDGRMVAEIYILYSTYRYTQLGNNNSASRPSSLIESDFNDVLKEFHQWHQNWAYLLQQPALQFVELTYNFCLVLVNYVRLFQKVMIPHEAQKQLDLDPQLMTNTLIQSSAQELTKMCECAENVANHMNAIINDSYLAYLSDQVHFCCYFSGIFLINIVKVMDKKEALEMKRRKHKAVNTVKNLIRQFNKISINNGEDIFSKYAAGLRECLMEI</sequence>
<evidence type="ECO:0000256" key="7">
    <source>
        <dbReference type="ARBA" id="ARBA00023242"/>
    </source>
</evidence>
<dbReference type="PROSITE" id="PS50048">
    <property type="entry name" value="ZN2_CY6_FUNGAL_2"/>
    <property type="match status" value="1"/>
</dbReference>
<gene>
    <name evidence="10" type="ORF">KGF56_002187</name>
</gene>
<evidence type="ECO:0000256" key="5">
    <source>
        <dbReference type="ARBA" id="ARBA00023125"/>
    </source>
</evidence>
<comment type="caution">
    <text evidence="10">The sequence shown here is derived from an EMBL/GenBank/DDBJ whole genome shotgun (WGS) entry which is preliminary data.</text>
</comment>
<dbReference type="GO" id="GO:0000981">
    <property type="term" value="F:DNA-binding transcription factor activity, RNA polymerase II-specific"/>
    <property type="evidence" value="ECO:0007669"/>
    <property type="project" value="InterPro"/>
</dbReference>
<evidence type="ECO:0000313" key="11">
    <source>
        <dbReference type="Proteomes" id="UP001202479"/>
    </source>
</evidence>
<dbReference type="CDD" id="cd00067">
    <property type="entry name" value="GAL4"/>
    <property type="match status" value="1"/>
</dbReference>
<comment type="subcellular location">
    <subcellularLocation>
        <location evidence="1">Nucleus</location>
    </subcellularLocation>
</comment>
<evidence type="ECO:0000256" key="4">
    <source>
        <dbReference type="ARBA" id="ARBA00023015"/>
    </source>
</evidence>
<dbReference type="SMART" id="SM00066">
    <property type="entry name" value="GAL4"/>
    <property type="match status" value="1"/>
</dbReference>
<dbReference type="PROSITE" id="PS00463">
    <property type="entry name" value="ZN2_CY6_FUNGAL_1"/>
    <property type="match status" value="1"/>
</dbReference>
<dbReference type="GO" id="GO:0000976">
    <property type="term" value="F:transcription cis-regulatory region binding"/>
    <property type="evidence" value="ECO:0007669"/>
    <property type="project" value="TreeGrafter"/>
</dbReference>
<keyword evidence="11" id="KW-1185">Reference proteome</keyword>